<dbReference type="SMART" id="SM00530">
    <property type="entry name" value="HTH_XRE"/>
    <property type="match status" value="2"/>
</dbReference>
<evidence type="ECO:0000313" key="2">
    <source>
        <dbReference type="EMBL" id="HJF65278.1"/>
    </source>
</evidence>
<dbReference type="GO" id="GO:0003677">
    <property type="term" value="F:DNA binding"/>
    <property type="evidence" value="ECO:0007669"/>
    <property type="project" value="InterPro"/>
</dbReference>
<organism evidence="2 3">
    <name type="scientific">Slackia equolifaciens</name>
    <dbReference type="NCBI Taxonomy" id="498718"/>
    <lineage>
        <taxon>Bacteria</taxon>
        <taxon>Bacillati</taxon>
        <taxon>Actinomycetota</taxon>
        <taxon>Coriobacteriia</taxon>
        <taxon>Eggerthellales</taxon>
        <taxon>Eggerthellaceae</taxon>
        <taxon>Slackia</taxon>
    </lineage>
</organism>
<evidence type="ECO:0000259" key="1">
    <source>
        <dbReference type="PROSITE" id="PS50943"/>
    </source>
</evidence>
<dbReference type="SUPFAM" id="SSF47413">
    <property type="entry name" value="lambda repressor-like DNA-binding domains"/>
    <property type="match status" value="1"/>
</dbReference>
<dbReference type="PROSITE" id="PS50943">
    <property type="entry name" value="HTH_CROC1"/>
    <property type="match status" value="1"/>
</dbReference>
<feature type="domain" description="HTH cro/C1-type" evidence="1">
    <location>
        <begin position="9"/>
        <end position="65"/>
    </location>
</feature>
<dbReference type="Proteomes" id="UP000786989">
    <property type="component" value="Unassembled WGS sequence"/>
</dbReference>
<sequence length="182" mass="19481">MSVIDGKAVRRARRNLGIAQKELARMAGIGRSTVYAIEQCCYERKPWACTVERVASALGVDAGEILVDGSAPTARGGGRLARDRPTFVAEEFVDAIECTGFDTSKASAAAGIREDRINAFIRGDAAPSPHEMTALSRGLGISYSDMMGYPLDMPDDEISALENAFDALTWQGSRAPALPQAR</sequence>
<comment type="caution">
    <text evidence="2">The sequence shown here is derived from an EMBL/GenBank/DDBJ whole genome shotgun (WGS) entry which is preliminary data.</text>
</comment>
<dbReference type="EMBL" id="DYWI01000066">
    <property type="protein sequence ID" value="HJF65278.1"/>
    <property type="molecule type" value="Genomic_DNA"/>
</dbReference>
<dbReference type="InterPro" id="IPR010982">
    <property type="entry name" value="Lambda_DNA-bd_dom_sf"/>
</dbReference>
<dbReference type="Pfam" id="PF01381">
    <property type="entry name" value="HTH_3"/>
    <property type="match status" value="1"/>
</dbReference>
<reference evidence="2" key="1">
    <citation type="journal article" date="2021" name="PeerJ">
        <title>Extensive microbial diversity within the chicken gut microbiome revealed by metagenomics and culture.</title>
        <authorList>
            <person name="Gilroy R."/>
            <person name="Ravi A."/>
            <person name="Getino M."/>
            <person name="Pursley I."/>
            <person name="Horton D.L."/>
            <person name="Alikhan N.F."/>
            <person name="Baker D."/>
            <person name="Gharbi K."/>
            <person name="Hall N."/>
            <person name="Watson M."/>
            <person name="Adriaenssens E.M."/>
            <person name="Foster-Nyarko E."/>
            <person name="Jarju S."/>
            <person name="Secka A."/>
            <person name="Antonio M."/>
            <person name="Oren A."/>
            <person name="Chaudhuri R.R."/>
            <person name="La Ragione R."/>
            <person name="Hildebrand F."/>
            <person name="Pallen M.J."/>
        </authorList>
    </citation>
    <scope>NUCLEOTIDE SEQUENCE</scope>
    <source>
        <strain evidence="2">ChiGjej6B6-11269</strain>
    </source>
</reference>
<dbReference type="Gene3D" id="1.10.260.40">
    <property type="entry name" value="lambda repressor-like DNA-binding domains"/>
    <property type="match status" value="1"/>
</dbReference>
<dbReference type="CDD" id="cd00093">
    <property type="entry name" value="HTH_XRE"/>
    <property type="match status" value="1"/>
</dbReference>
<dbReference type="AlphaFoldDB" id="A0A9D2UWE8"/>
<protein>
    <submittedName>
        <fullName evidence="2">Helix-turn-helix domain-containing protein</fullName>
    </submittedName>
</protein>
<gene>
    <name evidence="2" type="ORF">K8U77_04070</name>
</gene>
<proteinExistence type="predicted"/>
<name>A0A9D2UWE8_9ACTN</name>
<evidence type="ECO:0000313" key="3">
    <source>
        <dbReference type="Proteomes" id="UP000786989"/>
    </source>
</evidence>
<dbReference type="InterPro" id="IPR001387">
    <property type="entry name" value="Cro/C1-type_HTH"/>
</dbReference>
<accession>A0A9D2UWE8</accession>
<reference evidence="2" key="2">
    <citation type="submission" date="2021-09" db="EMBL/GenBank/DDBJ databases">
        <authorList>
            <person name="Gilroy R."/>
        </authorList>
    </citation>
    <scope>NUCLEOTIDE SEQUENCE</scope>
    <source>
        <strain evidence="2">ChiGjej6B6-11269</strain>
    </source>
</reference>